<evidence type="ECO:0008006" key="4">
    <source>
        <dbReference type="Google" id="ProtNLM"/>
    </source>
</evidence>
<feature type="transmembrane region" description="Helical" evidence="1">
    <location>
        <begin position="20"/>
        <end position="38"/>
    </location>
</feature>
<evidence type="ECO:0000313" key="2">
    <source>
        <dbReference type="EMBL" id="SEJ71063.1"/>
    </source>
</evidence>
<protein>
    <recommendedName>
        <fullName evidence="4">META domain-containing protein</fullName>
    </recommendedName>
</protein>
<dbReference type="STRING" id="1416801.SAMN05192553_10955"/>
<reference evidence="3" key="1">
    <citation type="submission" date="2016-10" db="EMBL/GenBank/DDBJ databases">
        <authorList>
            <person name="Varghese N."/>
            <person name="Submissions S."/>
        </authorList>
    </citation>
    <scope>NUCLEOTIDE SEQUENCE [LARGE SCALE GENOMIC DNA]</scope>
    <source>
        <strain evidence="3">IBRC-M 10761</strain>
    </source>
</reference>
<name>A0A1H7AZN7_9BACT</name>
<accession>A0A1H7AZN7</accession>
<keyword evidence="1" id="KW-1133">Transmembrane helix</keyword>
<keyword evidence="1" id="KW-0472">Membrane</keyword>
<evidence type="ECO:0000256" key="1">
    <source>
        <dbReference type="SAM" id="Phobius"/>
    </source>
</evidence>
<sequence length="162" mass="18368">MEPQVTLGYYSDRMTAAKKTYIPFLWILLAGAGTLACVESHQAAPVPRVSLAASTWRLQPYQPESPAGELLKRPSYALEFLNDSTFLFRLDGALVHGRYAYDLERNSMQFRELAWVKNGCCASDYSHALVEALQAVSKGFLEKSHLRLRGEKTEMRFKPMYL</sequence>
<keyword evidence="1" id="KW-0812">Transmembrane</keyword>
<evidence type="ECO:0000313" key="3">
    <source>
        <dbReference type="Proteomes" id="UP000199403"/>
    </source>
</evidence>
<dbReference type="Proteomes" id="UP000199403">
    <property type="component" value="Unassembled WGS sequence"/>
</dbReference>
<dbReference type="AlphaFoldDB" id="A0A1H7AZN7"/>
<dbReference type="RefSeq" id="WP_143057712.1">
    <property type="nucleotide sequence ID" value="NZ_FNZH01000009.1"/>
</dbReference>
<organism evidence="2 3">
    <name type="scientific">Cyclobacterium xiamenense</name>
    <dbReference type="NCBI Taxonomy" id="1297121"/>
    <lineage>
        <taxon>Bacteria</taxon>
        <taxon>Pseudomonadati</taxon>
        <taxon>Bacteroidota</taxon>
        <taxon>Cytophagia</taxon>
        <taxon>Cytophagales</taxon>
        <taxon>Cyclobacteriaceae</taxon>
        <taxon>Cyclobacterium</taxon>
    </lineage>
</organism>
<dbReference type="EMBL" id="FNZH01000009">
    <property type="protein sequence ID" value="SEJ71063.1"/>
    <property type="molecule type" value="Genomic_DNA"/>
</dbReference>
<gene>
    <name evidence="2" type="ORF">SAMN05192553_10955</name>
</gene>
<proteinExistence type="predicted"/>
<keyword evidence="3" id="KW-1185">Reference proteome</keyword>